<sequence>MLRNWDSYGEDLRRDGCNDALRTRLAVLSSSRWSVSLVGKAYKQAKGGMRGSNTLTWAGFQGNCSSSVFSLEREERLEESVTIPSAKGANENITEYMQRLPSISWVFSWGLLACRRAGEEEYQILRDREDLIGLSSRTRGHKREAPSIAGTRSVVIGVTVRIMTAMDPTGSAWGWVGGVRCWGYDIRKQRSTIHRLTSSDFQRLDYPHEGFYTTLVCASGWTLDISENDVAASGNLLQMQARLVKSSGDCKMNTVEVRLVMPTTKTECIRPSCLALTQDQAPYSGTITGTLFIFGRAVFVLFDTGATHSVISTTFASCFTMTPVLLDHVLCISTPLKDSARITHVYGDLPLQFDDKIRSVNAHS</sequence>
<evidence type="ECO:0000313" key="1">
    <source>
        <dbReference type="EMBL" id="GJT24929.1"/>
    </source>
</evidence>
<accession>A0ABQ5CJ74</accession>
<gene>
    <name evidence="1" type="ORF">Tco_0894866</name>
</gene>
<dbReference type="PROSITE" id="PS00141">
    <property type="entry name" value="ASP_PROTEASE"/>
    <property type="match status" value="1"/>
</dbReference>
<dbReference type="Gene3D" id="2.40.70.10">
    <property type="entry name" value="Acid Proteases"/>
    <property type="match status" value="1"/>
</dbReference>
<evidence type="ECO:0000313" key="2">
    <source>
        <dbReference type="Proteomes" id="UP001151760"/>
    </source>
</evidence>
<reference evidence="1" key="1">
    <citation type="journal article" date="2022" name="Int. J. Mol. Sci.">
        <title>Draft Genome of Tanacetum Coccineum: Genomic Comparison of Closely Related Tanacetum-Family Plants.</title>
        <authorList>
            <person name="Yamashiro T."/>
            <person name="Shiraishi A."/>
            <person name="Nakayama K."/>
            <person name="Satake H."/>
        </authorList>
    </citation>
    <scope>NUCLEOTIDE SEQUENCE</scope>
</reference>
<reference evidence="1" key="2">
    <citation type="submission" date="2022-01" db="EMBL/GenBank/DDBJ databases">
        <authorList>
            <person name="Yamashiro T."/>
            <person name="Shiraishi A."/>
            <person name="Satake H."/>
            <person name="Nakayama K."/>
        </authorList>
    </citation>
    <scope>NUCLEOTIDE SEQUENCE</scope>
</reference>
<dbReference type="InterPro" id="IPR001969">
    <property type="entry name" value="Aspartic_peptidase_AS"/>
</dbReference>
<dbReference type="EMBL" id="BQNB010014174">
    <property type="protein sequence ID" value="GJT24929.1"/>
    <property type="molecule type" value="Genomic_DNA"/>
</dbReference>
<organism evidence="1 2">
    <name type="scientific">Tanacetum coccineum</name>
    <dbReference type="NCBI Taxonomy" id="301880"/>
    <lineage>
        <taxon>Eukaryota</taxon>
        <taxon>Viridiplantae</taxon>
        <taxon>Streptophyta</taxon>
        <taxon>Embryophyta</taxon>
        <taxon>Tracheophyta</taxon>
        <taxon>Spermatophyta</taxon>
        <taxon>Magnoliopsida</taxon>
        <taxon>eudicotyledons</taxon>
        <taxon>Gunneridae</taxon>
        <taxon>Pentapetalae</taxon>
        <taxon>asterids</taxon>
        <taxon>campanulids</taxon>
        <taxon>Asterales</taxon>
        <taxon>Asteraceae</taxon>
        <taxon>Asteroideae</taxon>
        <taxon>Anthemideae</taxon>
        <taxon>Anthemidinae</taxon>
        <taxon>Tanacetum</taxon>
    </lineage>
</organism>
<dbReference type="CDD" id="cd00303">
    <property type="entry name" value="retropepsin_like"/>
    <property type="match status" value="1"/>
</dbReference>
<keyword evidence="1" id="KW-0695">RNA-directed DNA polymerase</keyword>
<keyword evidence="2" id="KW-1185">Reference proteome</keyword>
<comment type="caution">
    <text evidence="1">The sequence shown here is derived from an EMBL/GenBank/DDBJ whole genome shotgun (WGS) entry which is preliminary data.</text>
</comment>
<protein>
    <submittedName>
        <fullName evidence="1">Reverse transcriptase domain-containing protein</fullName>
    </submittedName>
</protein>
<proteinExistence type="predicted"/>
<keyword evidence="1" id="KW-0548">Nucleotidyltransferase</keyword>
<dbReference type="GO" id="GO:0003964">
    <property type="term" value="F:RNA-directed DNA polymerase activity"/>
    <property type="evidence" value="ECO:0007669"/>
    <property type="project" value="UniProtKB-KW"/>
</dbReference>
<name>A0ABQ5CJ74_9ASTR</name>
<dbReference type="Pfam" id="PF08284">
    <property type="entry name" value="RVP_2"/>
    <property type="match status" value="1"/>
</dbReference>
<dbReference type="Proteomes" id="UP001151760">
    <property type="component" value="Unassembled WGS sequence"/>
</dbReference>
<dbReference type="InterPro" id="IPR021109">
    <property type="entry name" value="Peptidase_aspartic_dom_sf"/>
</dbReference>
<keyword evidence="1" id="KW-0808">Transferase</keyword>